<dbReference type="SUPFAM" id="SSF74653">
    <property type="entry name" value="TolA/TonB C-terminal domain"/>
    <property type="match status" value="1"/>
</dbReference>
<feature type="domain" description="TonB C-terminal" evidence="1">
    <location>
        <begin position="111"/>
        <end position="178"/>
    </location>
</feature>
<sequence length="180" mass="20553">MRNSIFIFLVLLLMGIGNSYGQKKKNKATPLPILKVDIQTCTLPKYNDNTYYSAPTEIEENDTIPYHWVEEKPRFKECEDIPEAQQLECFKKQLDKHVNTYIRKIVPQGTACEMTQGRVIVQFCINTNGSVTVLATRGKDESLKREAKRIIEALPHFTVGKVKGKPITATFAYPINFVIQ</sequence>
<dbReference type="Gene3D" id="3.30.1150.10">
    <property type="match status" value="1"/>
</dbReference>
<gene>
    <name evidence="2" type="ORF">CBG49_12680</name>
</gene>
<dbReference type="EMBL" id="CP022022">
    <property type="protein sequence ID" value="ASF43866.1"/>
    <property type="molecule type" value="Genomic_DNA"/>
</dbReference>
<accession>A0A1Z4BRE8</accession>
<evidence type="ECO:0000313" key="3">
    <source>
        <dbReference type="Proteomes" id="UP000197007"/>
    </source>
</evidence>
<organism evidence="2 3">
    <name type="scientific">Capnocytophaga endodontalis</name>
    <dbReference type="NCBI Taxonomy" id="2708117"/>
    <lineage>
        <taxon>Bacteria</taxon>
        <taxon>Pseudomonadati</taxon>
        <taxon>Bacteroidota</taxon>
        <taxon>Flavobacteriia</taxon>
        <taxon>Flavobacteriales</taxon>
        <taxon>Flavobacteriaceae</taxon>
        <taxon>Capnocytophaga</taxon>
    </lineage>
</organism>
<dbReference type="GO" id="GO:0055085">
    <property type="term" value="P:transmembrane transport"/>
    <property type="evidence" value="ECO:0007669"/>
    <property type="project" value="InterPro"/>
</dbReference>
<proteinExistence type="predicted"/>
<dbReference type="InterPro" id="IPR037682">
    <property type="entry name" value="TonB_C"/>
</dbReference>
<evidence type="ECO:0000259" key="1">
    <source>
        <dbReference type="Pfam" id="PF03544"/>
    </source>
</evidence>
<name>A0A1Z4BRE8_9FLAO</name>
<dbReference type="RefSeq" id="WP_088594751.1">
    <property type="nucleotide sequence ID" value="NZ_CP022022.1"/>
</dbReference>
<reference evidence="3" key="1">
    <citation type="submission" date="2017-06" db="EMBL/GenBank/DDBJ databases">
        <title>Complete genome sequence of Capnocytophaga sp. KCOM 1579 (=ChDC OS43) isolated from a human refractory periapical abscess lesion.</title>
        <authorList>
            <person name="Kook J.-K."/>
            <person name="Park S.-N."/>
            <person name="Lim Y.K."/>
            <person name="Roh H."/>
        </authorList>
    </citation>
    <scope>NUCLEOTIDE SEQUENCE [LARGE SCALE GENOMIC DNA]</scope>
    <source>
        <strain evidence="3">ChDC OS43</strain>
    </source>
</reference>
<dbReference type="Pfam" id="PF03544">
    <property type="entry name" value="TonB_C"/>
    <property type="match status" value="1"/>
</dbReference>
<keyword evidence="3" id="KW-1185">Reference proteome</keyword>
<dbReference type="AlphaFoldDB" id="A0A1Z4BRE8"/>
<evidence type="ECO:0000313" key="2">
    <source>
        <dbReference type="EMBL" id="ASF43866.1"/>
    </source>
</evidence>
<protein>
    <submittedName>
        <fullName evidence="2">Energy transducer TonB</fullName>
    </submittedName>
</protein>
<dbReference type="KEGG" id="capn:CBG49_12680"/>
<dbReference type="Proteomes" id="UP000197007">
    <property type="component" value="Chromosome"/>
</dbReference>